<dbReference type="Proteomes" id="UP001285616">
    <property type="component" value="Unassembled WGS sequence"/>
</dbReference>
<feature type="domain" description="DUF4224" evidence="2">
    <location>
        <begin position="7"/>
        <end position="50"/>
    </location>
</feature>
<dbReference type="EMBL" id="SCJN01000025">
    <property type="protein sequence ID" value="RXD17368.1"/>
    <property type="molecule type" value="Genomic_DNA"/>
</dbReference>
<dbReference type="AlphaFoldDB" id="A0A061YDD5"/>
<dbReference type="EMBL" id="DABCJL010000011">
    <property type="protein sequence ID" value="HAH7770656.1"/>
    <property type="molecule type" value="Genomic_DNA"/>
</dbReference>
<name>A0A061YDD5_ECOLX</name>
<proteinExistence type="predicted"/>
<reference evidence="4" key="1">
    <citation type="journal article" date="2018" name="Genome Biol.">
        <title>SKESA: strategic k-mer extension for scrupulous assemblies.</title>
        <authorList>
            <person name="Souvorov A."/>
            <person name="Agarwala R."/>
            <person name="Lipman D.J."/>
        </authorList>
    </citation>
    <scope>NUCLEOTIDE SEQUENCE [LARGE SCALE GENOMIC DNA]</scope>
    <source>
        <strain evidence="5">C0382</strain>
        <strain evidence="4">EC00763</strain>
    </source>
</reference>
<reference evidence="6 8" key="2">
    <citation type="submission" date="2019-01" db="EMBL/GenBank/DDBJ databases">
        <title>Genomic analysis of febrile catheter-associated UTI E. coli isolates.</title>
        <authorList>
            <person name="Potter R."/>
            <person name="Zou Z."/>
            <person name="Henderson J."/>
            <person name="Dantas G."/>
        </authorList>
    </citation>
    <scope>NUCLEOTIDE SEQUENCE [LARGE SCALE GENOMIC DNA]</scope>
    <source>
        <strain evidence="6 8">29_CAASB</strain>
    </source>
</reference>
<reference evidence="3" key="5">
    <citation type="submission" date="2024-02" db="EMBL/GenBank/DDBJ databases">
        <authorList>
            <consortium name="Clinical and Environmental Microbiology Branch: Whole genome sequencing antimicrobial resistance pathogens in the healthcare setting"/>
        </authorList>
    </citation>
    <scope>NUCLEOTIDE SEQUENCE</scope>
    <source>
        <strain evidence="3">1924188</strain>
    </source>
</reference>
<feature type="region of interest" description="Disordered" evidence="1">
    <location>
        <begin position="68"/>
        <end position="87"/>
    </location>
</feature>
<dbReference type="EMBL" id="CP107128">
    <property type="protein sequence ID" value="WLM93894.1"/>
    <property type="molecule type" value="Genomic_DNA"/>
</dbReference>
<dbReference type="Proteomes" id="UP001180189">
    <property type="component" value="Chromosome"/>
</dbReference>
<evidence type="ECO:0000313" key="5">
    <source>
        <dbReference type="EMBL" id="HAH7770656.1"/>
    </source>
</evidence>
<accession>A0A061YDD5</accession>
<dbReference type="Proteomes" id="UP000288730">
    <property type="component" value="Unassembled WGS sequence"/>
</dbReference>
<evidence type="ECO:0000313" key="3">
    <source>
        <dbReference type="EMBL" id="EMJ5255436.1"/>
    </source>
</evidence>
<dbReference type="Proteomes" id="UP000843571">
    <property type="component" value="Unassembled WGS sequence"/>
</dbReference>
<evidence type="ECO:0000313" key="4">
    <source>
        <dbReference type="EMBL" id="HAH4524711.1"/>
    </source>
</evidence>
<reference evidence="4" key="3">
    <citation type="submission" date="2019-12" db="EMBL/GenBank/DDBJ databases">
        <authorList>
            <consortium name="NCBI Pathogen Detection Project"/>
        </authorList>
    </citation>
    <scope>NUCLEOTIDE SEQUENCE</scope>
    <source>
        <strain evidence="5">C0382</strain>
        <strain evidence="4">EC00763</strain>
    </source>
</reference>
<protein>
    <submittedName>
        <fullName evidence="4">DUF4224 domain-containing protein</fullName>
    </submittedName>
</protein>
<evidence type="ECO:0000313" key="7">
    <source>
        <dbReference type="EMBL" id="WLM93894.1"/>
    </source>
</evidence>
<evidence type="ECO:0000256" key="1">
    <source>
        <dbReference type="SAM" id="MobiDB-lite"/>
    </source>
</evidence>
<organism evidence="4">
    <name type="scientific">Escherichia coli</name>
    <dbReference type="NCBI Taxonomy" id="562"/>
    <lineage>
        <taxon>Bacteria</taxon>
        <taxon>Pseudomonadati</taxon>
        <taxon>Pseudomonadota</taxon>
        <taxon>Gammaproteobacteria</taxon>
        <taxon>Enterobacterales</taxon>
        <taxon>Enterobacteriaceae</taxon>
        <taxon>Escherichia</taxon>
    </lineage>
</organism>
<evidence type="ECO:0000259" key="2">
    <source>
        <dbReference type="Pfam" id="PF13986"/>
    </source>
</evidence>
<dbReference type="Pfam" id="PF13986">
    <property type="entry name" value="DUF4224"/>
    <property type="match status" value="1"/>
</dbReference>
<dbReference type="InterPro" id="IPR025319">
    <property type="entry name" value="DUF4224"/>
</dbReference>
<dbReference type="RefSeq" id="WP_000833838.1">
    <property type="nucleotide sequence ID" value="NZ_AP018784.2"/>
</dbReference>
<sequence length="87" mass="10137">MKSDHDIITREEMVELTGSPLKSKQCEALRRAGIFFMERADGHPKTTWGHFMNPIKFRNLQEVTTRKDDEPDFGAIFNGRKEKEPSR</sequence>
<evidence type="ECO:0000313" key="8">
    <source>
        <dbReference type="Proteomes" id="UP000288730"/>
    </source>
</evidence>
<gene>
    <name evidence="6" type="ORF">EPS76_05280</name>
    <name evidence="4" type="ORF">GRC73_11910</name>
    <name evidence="5" type="ORF">HIE29_004146</name>
    <name evidence="7" type="ORF">OGM49_14160</name>
    <name evidence="3" type="ORF">R8O40_003719</name>
</gene>
<dbReference type="EMBL" id="DABBJX010000011">
    <property type="protein sequence ID" value="HAH4524711.1"/>
    <property type="molecule type" value="Genomic_DNA"/>
</dbReference>
<reference evidence="7" key="4">
    <citation type="journal article" date="2023" name="Microorganisms">
        <title>Comparative Genomic Analysis of ST131 Subclade C2 of ESBL-Producing E. coli Isolates from Patients with Recurrent and Sporadic Urinary Tract Infections.</title>
        <authorList>
            <person name="Jaen-Luchoro D."/>
            <person name="Kahnamouei A."/>
            <person name="Yazdanshenas S."/>
            <person name="Lindblom A."/>
            <person name="Samuelsson E."/>
            <person name="Ahren C."/>
            <person name="Karami N."/>
        </authorList>
    </citation>
    <scope>NUCLEOTIDE SEQUENCE</scope>
    <source>
        <strain evidence="7">S7</strain>
    </source>
</reference>
<dbReference type="EMBL" id="ABONVU020000015">
    <property type="protein sequence ID" value="EMJ5255436.1"/>
    <property type="molecule type" value="Genomic_DNA"/>
</dbReference>
<evidence type="ECO:0000313" key="6">
    <source>
        <dbReference type="EMBL" id="RXD17368.1"/>
    </source>
</evidence>